<dbReference type="Proteomes" id="UP000694845">
    <property type="component" value="Unplaced"/>
</dbReference>
<feature type="region of interest" description="Disordered" evidence="1">
    <location>
        <begin position="1"/>
        <end position="152"/>
    </location>
</feature>
<dbReference type="AlphaFoldDB" id="A0A8B7YAM0"/>
<dbReference type="OMA" id="PACMSVQ"/>
<gene>
    <name evidence="4" type="primary">LOC110979086</name>
</gene>
<dbReference type="Pfam" id="PF12752">
    <property type="entry name" value="SUZ"/>
    <property type="match status" value="1"/>
</dbReference>
<feature type="domain" description="SUZ" evidence="2">
    <location>
        <begin position="51"/>
        <end position="117"/>
    </location>
</feature>
<dbReference type="GeneID" id="110979086"/>
<dbReference type="PANTHER" id="PTHR31796">
    <property type="entry name" value="SUZ DOMAIN-CONTAINING PROTEIN 1"/>
    <property type="match status" value="1"/>
</dbReference>
<dbReference type="PANTHER" id="PTHR31796:SF2">
    <property type="entry name" value="SUZ DOMAIN-CONTAINING PROTEIN 1"/>
    <property type="match status" value="1"/>
</dbReference>
<organism evidence="3 4">
    <name type="scientific">Acanthaster planci</name>
    <name type="common">Crown-of-thorns starfish</name>
    <dbReference type="NCBI Taxonomy" id="133434"/>
    <lineage>
        <taxon>Eukaryota</taxon>
        <taxon>Metazoa</taxon>
        <taxon>Echinodermata</taxon>
        <taxon>Eleutherozoa</taxon>
        <taxon>Asterozoa</taxon>
        <taxon>Asteroidea</taxon>
        <taxon>Valvatacea</taxon>
        <taxon>Valvatida</taxon>
        <taxon>Acanthasteridae</taxon>
        <taxon>Acanthaster</taxon>
    </lineage>
</organism>
<dbReference type="InterPro" id="IPR024771">
    <property type="entry name" value="SUZ"/>
</dbReference>
<proteinExistence type="predicted"/>
<dbReference type="OrthoDB" id="5373615at2759"/>
<evidence type="ECO:0000259" key="2">
    <source>
        <dbReference type="PROSITE" id="PS51673"/>
    </source>
</evidence>
<sequence length="152" mass="16910">MTSNHDGNLDNLEDDELGSWEEMEDSGVLDERLEKQLKSNQMMADRDRQSQAPIMLQEDSIRTAYQPQLKILRRPTGSDGSEDLGKESKQAVAQTKSLAEREAAYAAARRRIMGSAANSEESRQDVTLAKPSTSSTRLDVESGKRQPAKGKR</sequence>
<evidence type="ECO:0000313" key="3">
    <source>
        <dbReference type="Proteomes" id="UP000694845"/>
    </source>
</evidence>
<dbReference type="PROSITE" id="PS51673">
    <property type="entry name" value="SUZ"/>
    <property type="match status" value="1"/>
</dbReference>
<evidence type="ECO:0000256" key="1">
    <source>
        <dbReference type="SAM" id="MobiDB-lite"/>
    </source>
</evidence>
<accession>A0A8B7YAM0</accession>
<keyword evidence="3" id="KW-1185">Reference proteome</keyword>
<evidence type="ECO:0000313" key="4">
    <source>
        <dbReference type="RefSeq" id="XP_022090299.1"/>
    </source>
</evidence>
<dbReference type="InterPro" id="IPR039228">
    <property type="entry name" value="SZRD1"/>
</dbReference>
<dbReference type="KEGG" id="aplc:110979086"/>
<name>A0A8B7YAM0_ACAPL</name>
<protein>
    <submittedName>
        <fullName evidence="4">SUZ domain-containing protein 1-like</fullName>
    </submittedName>
</protein>
<dbReference type="RefSeq" id="XP_022090299.1">
    <property type="nucleotide sequence ID" value="XM_022234607.1"/>
</dbReference>
<feature type="compositionally biased region" description="Acidic residues" evidence="1">
    <location>
        <begin position="11"/>
        <end position="28"/>
    </location>
</feature>
<reference evidence="4" key="1">
    <citation type="submission" date="2025-08" db="UniProtKB">
        <authorList>
            <consortium name="RefSeq"/>
        </authorList>
    </citation>
    <scope>IDENTIFICATION</scope>
</reference>